<dbReference type="GO" id="GO:0022857">
    <property type="term" value="F:transmembrane transporter activity"/>
    <property type="evidence" value="ECO:0007669"/>
    <property type="project" value="InterPro"/>
</dbReference>
<evidence type="ECO:0000256" key="3">
    <source>
        <dbReference type="ARBA" id="ARBA00022692"/>
    </source>
</evidence>
<keyword evidence="5 6" id="KW-0472">Membrane</keyword>
<protein>
    <submittedName>
        <fullName evidence="8">High-affinity nicotinic acid transporter</fullName>
    </submittedName>
</protein>
<keyword evidence="3 6" id="KW-0812">Transmembrane</keyword>
<feature type="transmembrane region" description="Helical" evidence="6">
    <location>
        <begin position="355"/>
        <end position="376"/>
    </location>
</feature>
<feature type="domain" description="Major facilitator superfamily (MFS) profile" evidence="7">
    <location>
        <begin position="35"/>
        <end position="445"/>
    </location>
</feature>
<dbReference type="EMBL" id="JAGPNK010000004">
    <property type="protein sequence ID" value="KAH7323075.1"/>
    <property type="molecule type" value="Genomic_DNA"/>
</dbReference>
<evidence type="ECO:0000256" key="4">
    <source>
        <dbReference type="ARBA" id="ARBA00022989"/>
    </source>
</evidence>
<dbReference type="FunFam" id="1.20.1250.20:FF:000018">
    <property type="entry name" value="MFS transporter permease"/>
    <property type="match status" value="1"/>
</dbReference>
<sequence>MSKGTSDDAPVEGSSSVYIDPALERQVLVRLDKRFAPLFCALYFMAYLDRSNIGNAAVAGMTAQLGISQAQFSTAVSVFFATYVVLMIPLVLSVRKLKVHRAIAVMACAWSIVTIGTAFVRSYEALVAVRVILGACEAGFFPCISLYITMVYNRREQGLRFAYLFAATALSGMFGGLVATGITRIGTVGGLQAWSWLYIIEGLISLTVVPWAWYGLPEFPSKSKFWTPEQRETMEKRDLQRQEYMGQEKFDKRQVFSALKEWRMYTGAFIQFFQDIILYGYSTFLPSILRNGLGYSVLEAQYLSVPVYLLGGISFFCAARIGDKYGHRGSILAILDVFAVIGYAILLTVKSASVQYFACFMIAIPLYCGPGLNETWIVNNTAPHYRRATFLGISQAIGNAAGVVVPQLYRAAPYRLGHWGSLISAVICIVLICVQLVYYYFENKKKDQIRSGERVDDRTDTTGEYNLDFRYVY</sequence>
<dbReference type="InterPro" id="IPR020846">
    <property type="entry name" value="MFS_dom"/>
</dbReference>
<feature type="transmembrane region" description="Helical" evidence="6">
    <location>
        <begin position="388"/>
        <end position="409"/>
    </location>
</feature>
<evidence type="ECO:0000313" key="9">
    <source>
        <dbReference type="Proteomes" id="UP000813444"/>
    </source>
</evidence>
<evidence type="ECO:0000313" key="8">
    <source>
        <dbReference type="EMBL" id="KAH7323075.1"/>
    </source>
</evidence>
<dbReference type="InterPro" id="IPR036259">
    <property type="entry name" value="MFS_trans_sf"/>
</dbReference>
<dbReference type="SUPFAM" id="SSF103473">
    <property type="entry name" value="MFS general substrate transporter"/>
    <property type="match status" value="1"/>
</dbReference>
<evidence type="ECO:0000256" key="1">
    <source>
        <dbReference type="ARBA" id="ARBA00004141"/>
    </source>
</evidence>
<evidence type="ECO:0000259" key="7">
    <source>
        <dbReference type="PROSITE" id="PS50850"/>
    </source>
</evidence>
<dbReference type="PANTHER" id="PTHR43791">
    <property type="entry name" value="PERMEASE-RELATED"/>
    <property type="match status" value="1"/>
</dbReference>
<feature type="transmembrane region" description="Helical" evidence="6">
    <location>
        <begin position="262"/>
        <end position="281"/>
    </location>
</feature>
<dbReference type="PROSITE" id="PS50850">
    <property type="entry name" value="MFS"/>
    <property type="match status" value="1"/>
</dbReference>
<feature type="transmembrane region" description="Helical" evidence="6">
    <location>
        <begin position="126"/>
        <end position="149"/>
    </location>
</feature>
<dbReference type="OrthoDB" id="2962993at2759"/>
<dbReference type="PANTHER" id="PTHR43791:SF24">
    <property type="entry name" value="NICOTINIC ACID PLASMA MEMBRANE TRANSPORTER"/>
    <property type="match status" value="1"/>
</dbReference>
<evidence type="ECO:0000256" key="6">
    <source>
        <dbReference type="SAM" id="Phobius"/>
    </source>
</evidence>
<dbReference type="Pfam" id="PF07690">
    <property type="entry name" value="MFS_1"/>
    <property type="match status" value="1"/>
</dbReference>
<evidence type="ECO:0000256" key="2">
    <source>
        <dbReference type="ARBA" id="ARBA00022448"/>
    </source>
</evidence>
<feature type="transmembrane region" description="Helical" evidence="6">
    <location>
        <begin position="99"/>
        <end position="120"/>
    </location>
</feature>
<dbReference type="GO" id="GO:0016020">
    <property type="term" value="C:membrane"/>
    <property type="evidence" value="ECO:0007669"/>
    <property type="project" value="UniProtKB-SubCell"/>
</dbReference>
<dbReference type="InterPro" id="IPR011701">
    <property type="entry name" value="MFS"/>
</dbReference>
<comment type="caution">
    <text evidence="8">The sequence shown here is derived from an EMBL/GenBank/DDBJ whole genome shotgun (WGS) entry which is preliminary data.</text>
</comment>
<feature type="transmembrane region" description="Helical" evidence="6">
    <location>
        <begin position="161"/>
        <end position="182"/>
    </location>
</feature>
<feature type="transmembrane region" description="Helical" evidence="6">
    <location>
        <begin position="301"/>
        <end position="319"/>
    </location>
</feature>
<dbReference type="AlphaFoldDB" id="A0A8K0WUZ8"/>
<dbReference type="Gene3D" id="1.20.1250.20">
    <property type="entry name" value="MFS general substrate transporter like domains"/>
    <property type="match status" value="2"/>
</dbReference>
<keyword evidence="9" id="KW-1185">Reference proteome</keyword>
<feature type="transmembrane region" description="Helical" evidence="6">
    <location>
        <begin position="70"/>
        <end position="92"/>
    </location>
</feature>
<accession>A0A8K0WUZ8</accession>
<feature type="transmembrane region" description="Helical" evidence="6">
    <location>
        <begin position="331"/>
        <end position="349"/>
    </location>
</feature>
<dbReference type="Proteomes" id="UP000813444">
    <property type="component" value="Unassembled WGS sequence"/>
</dbReference>
<organism evidence="8 9">
    <name type="scientific">Stachybotrys elegans</name>
    <dbReference type="NCBI Taxonomy" id="80388"/>
    <lineage>
        <taxon>Eukaryota</taxon>
        <taxon>Fungi</taxon>
        <taxon>Dikarya</taxon>
        <taxon>Ascomycota</taxon>
        <taxon>Pezizomycotina</taxon>
        <taxon>Sordariomycetes</taxon>
        <taxon>Hypocreomycetidae</taxon>
        <taxon>Hypocreales</taxon>
        <taxon>Stachybotryaceae</taxon>
        <taxon>Stachybotrys</taxon>
    </lineage>
</organism>
<proteinExistence type="predicted"/>
<keyword evidence="2" id="KW-0813">Transport</keyword>
<keyword evidence="4 6" id="KW-1133">Transmembrane helix</keyword>
<feature type="transmembrane region" description="Helical" evidence="6">
    <location>
        <begin position="421"/>
        <end position="441"/>
    </location>
</feature>
<reference evidence="8" key="1">
    <citation type="journal article" date="2021" name="Nat. Commun.">
        <title>Genetic determinants of endophytism in the Arabidopsis root mycobiome.</title>
        <authorList>
            <person name="Mesny F."/>
            <person name="Miyauchi S."/>
            <person name="Thiergart T."/>
            <person name="Pickel B."/>
            <person name="Atanasova L."/>
            <person name="Karlsson M."/>
            <person name="Huettel B."/>
            <person name="Barry K.W."/>
            <person name="Haridas S."/>
            <person name="Chen C."/>
            <person name="Bauer D."/>
            <person name="Andreopoulos W."/>
            <person name="Pangilinan J."/>
            <person name="LaButti K."/>
            <person name="Riley R."/>
            <person name="Lipzen A."/>
            <person name="Clum A."/>
            <person name="Drula E."/>
            <person name="Henrissat B."/>
            <person name="Kohler A."/>
            <person name="Grigoriev I.V."/>
            <person name="Martin F.M."/>
            <person name="Hacquard S."/>
        </authorList>
    </citation>
    <scope>NUCLEOTIDE SEQUENCE</scope>
    <source>
        <strain evidence="8">MPI-CAGE-CH-0235</strain>
    </source>
</reference>
<feature type="transmembrane region" description="Helical" evidence="6">
    <location>
        <begin position="194"/>
        <end position="214"/>
    </location>
</feature>
<evidence type="ECO:0000256" key="5">
    <source>
        <dbReference type="ARBA" id="ARBA00023136"/>
    </source>
</evidence>
<name>A0A8K0WUZ8_9HYPO</name>
<comment type="subcellular location">
    <subcellularLocation>
        <location evidence="1">Membrane</location>
        <topology evidence="1">Multi-pass membrane protein</topology>
    </subcellularLocation>
</comment>
<gene>
    <name evidence="8" type="ORF">B0I35DRAFT_350693</name>
</gene>